<feature type="signal peptide" evidence="1">
    <location>
        <begin position="1"/>
        <end position="23"/>
    </location>
</feature>
<keyword evidence="1" id="KW-0732">Signal</keyword>
<evidence type="ECO:0000313" key="2">
    <source>
        <dbReference type="EMBL" id="TFE31580.1"/>
    </source>
</evidence>
<organism evidence="2 3">
    <name type="scientific">Cohnella luojiensis</name>
    <dbReference type="NCBI Taxonomy" id="652876"/>
    <lineage>
        <taxon>Bacteria</taxon>
        <taxon>Bacillati</taxon>
        <taxon>Bacillota</taxon>
        <taxon>Bacilli</taxon>
        <taxon>Bacillales</taxon>
        <taxon>Paenibacillaceae</taxon>
        <taxon>Cohnella</taxon>
    </lineage>
</organism>
<dbReference type="RefSeq" id="WP_167746923.1">
    <property type="nucleotide sequence ID" value="NZ_SOMN01000001.1"/>
</dbReference>
<reference evidence="2 3" key="1">
    <citation type="submission" date="2019-03" db="EMBL/GenBank/DDBJ databases">
        <title>Cohnella endophytica sp. nov., a novel endophytic bacterium isolated from bark of Sonneratia apetala.</title>
        <authorList>
            <person name="Tuo L."/>
        </authorList>
    </citation>
    <scope>NUCLEOTIDE SEQUENCE [LARGE SCALE GENOMIC DNA]</scope>
    <source>
        <strain evidence="2 3">CCTCC AB 208254</strain>
    </source>
</reference>
<comment type="caution">
    <text evidence="2">The sequence shown here is derived from an EMBL/GenBank/DDBJ whole genome shotgun (WGS) entry which is preliminary data.</text>
</comment>
<dbReference type="EMBL" id="SOMN01000001">
    <property type="protein sequence ID" value="TFE31580.1"/>
    <property type="molecule type" value="Genomic_DNA"/>
</dbReference>
<keyword evidence="3" id="KW-1185">Reference proteome</keyword>
<protein>
    <submittedName>
        <fullName evidence="2">Uncharacterized protein</fullName>
    </submittedName>
</protein>
<dbReference type="AlphaFoldDB" id="A0A4Y8M6I3"/>
<evidence type="ECO:0000256" key="1">
    <source>
        <dbReference type="SAM" id="SignalP"/>
    </source>
</evidence>
<proteinExistence type="predicted"/>
<feature type="chain" id="PRO_5021260540" evidence="1">
    <location>
        <begin position="24"/>
        <end position="168"/>
    </location>
</feature>
<gene>
    <name evidence="2" type="ORF">E2980_00395</name>
</gene>
<dbReference type="Proteomes" id="UP000297900">
    <property type="component" value="Unassembled WGS sequence"/>
</dbReference>
<evidence type="ECO:0000313" key="3">
    <source>
        <dbReference type="Proteomes" id="UP000297900"/>
    </source>
</evidence>
<accession>A0A4Y8M6I3</accession>
<dbReference type="PROSITE" id="PS51257">
    <property type="entry name" value="PROKAR_LIPOPROTEIN"/>
    <property type="match status" value="1"/>
</dbReference>
<name>A0A4Y8M6I3_9BACL</name>
<sequence>MKRLRIFAILLSLTIVLVGCDHPDNVNTMPEKMPDDFNFSVRFGITSKNEVNTFDSTVTKDLVVNGTAKATIRLSEKEMTDIYNQMREIDILRDLKLVARSNCYKTPYSEDFWKVQLNAQAVMFDWSDEACEMTENAEKLKQLRQFILDIVKKKPEYKELPEAEGGYD</sequence>